<evidence type="ECO:0000313" key="4">
    <source>
        <dbReference type="Proteomes" id="UP000605970"/>
    </source>
</evidence>
<dbReference type="InterPro" id="IPR005069">
    <property type="entry name" value="Nucl-diP-sugar_transferase"/>
</dbReference>
<keyword evidence="1" id="KW-1133">Transmembrane helix</keyword>
<reference evidence="3" key="1">
    <citation type="journal article" date="2020" name="Ecol. Evol.">
        <title>Genome structure and content of the rice root-knot nematode (Meloidogyne graminicola).</title>
        <authorList>
            <person name="Phan N.T."/>
            <person name="Danchin E.G.J."/>
            <person name="Klopp C."/>
            <person name="Perfus-Barbeoch L."/>
            <person name="Kozlowski D.K."/>
            <person name="Koutsovoulos G.D."/>
            <person name="Lopez-Roques C."/>
            <person name="Bouchez O."/>
            <person name="Zahm M."/>
            <person name="Besnard G."/>
            <person name="Bellafiore S."/>
        </authorList>
    </citation>
    <scope>NUCLEOTIDE SEQUENCE</scope>
    <source>
        <strain evidence="3">VN-18</strain>
    </source>
</reference>
<feature type="domain" description="Nucleotide-diphospho-sugar transferase" evidence="2">
    <location>
        <begin position="216"/>
        <end position="417"/>
    </location>
</feature>
<evidence type="ECO:0000256" key="1">
    <source>
        <dbReference type="SAM" id="Phobius"/>
    </source>
</evidence>
<dbReference type="Pfam" id="PF03407">
    <property type="entry name" value="Nucleotid_trans"/>
    <property type="match status" value="1"/>
</dbReference>
<sequence length="456" mass="53128">MDYVSYMQFLFNIGSKNRWICCRFCAIILFLYIIFIHFLLLIYRRDLEWMPTKSDELRYATDLPSKKHPDGPLLINDGIPTIKYLVKEKLKENLNEKINIEYKIIELKQKNIKKLIKPLPINQSFLKKFKKTAKLLNQRSKLPGNFILFGGVLNRAYLELTMNWLCNIYALPIKNKKQNEGNIYLLNATLLVGLDNGKICSQIKKTWPQVTCLSLFEANNNNTKIDFEEQKALDEPLNWGRLRYVQILNTRAMLLSKLGEESLPFVLAESDAIWLRNPFEKLFSKVNLLDDVDLVLPLNSPINGELKGQRFAFDPMIVFPTNASRLALQKLNNDLNNFDNNKKEDLKTIMDQDILNQLCSSQYAGLICRDFDMTDIADGSWFKLSETERQKKAKIVGHWPFIVNNNYYVGVHNKMARQAINGLWFLTTKQKQCNLSKARRVLKKFEKKNYNGVHII</sequence>
<evidence type="ECO:0000313" key="3">
    <source>
        <dbReference type="EMBL" id="KAF7638051.1"/>
    </source>
</evidence>
<dbReference type="PANTHER" id="PTHR31967">
    <property type="entry name" value="GROUNDHOG (HEDGEHOG-LIKE FAMILY)-RELATED"/>
    <property type="match status" value="1"/>
</dbReference>
<dbReference type="AlphaFoldDB" id="A0A8S9ZWL3"/>
<gene>
    <name evidence="3" type="ORF">Mgra_00002505</name>
</gene>
<feature type="transmembrane region" description="Helical" evidence="1">
    <location>
        <begin position="20"/>
        <end position="43"/>
    </location>
</feature>
<dbReference type="EMBL" id="JABEBT010000015">
    <property type="protein sequence ID" value="KAF7638051.1"/>
    <property type="molecule type" value="Genomic_DNA"/>
</dbReference>
<protein>
    <recommendedName>
        <fullName evidence="2">Nucleotide-diphospho-sugar transferase domain-containing protein</fullName>
    </recommendedName>
</protein>
<dbReference type="PANTHER" id="PTHR31967:SF12">
    <property type="entry name" value="NUCLEOTIDE-DIPHOSPHO-SUGAR TRANSFERASE DOMAIN-CONTAINING PROTEIN"/>
    <property type="match status" value="1"/>
</dbReference>
<dbReference type="OrthoDB" id="1712432at2759"/>
<comment type="caution">
    <text evidence="3">The sequence shown here is derived from an EMBL/GenBank/DDBJ whole genome shotgun (WGS) entry which is preliminary data.</text>
</comment>
<proteinExistence type="predicted"/>
<keyword evidence="4" id="KW-1185">Reference proteome</keyword>
<keyword evidence="1" id="KW-0812">Transmembrane</keyword>
<evidence type="ECO:0000259" key="2">
    <source>
        <dbReference type="Pfam" id="PF03407"/>
    </source>
</evidence>
<name>A0A8S9ZWL3_9BILA</name>
<keyword evidence="1" id="KW-0472">Membrane</keyword>
<dbReference type="Proteomes" id="UP000605970">
    <property type="component" value="Unassembled WGS sequence"/>
</dbReference>
<organism evidence="3 4">
    <name type="scientific">Meloidogyne graminicola</name>
    <dbReference type="NCBI Taxonomy" id="189291"/>
    <lineage>
        <taxon>Eukaryota</taxon>
        <taxon>Metazoa</taxon>
        <taxon>Ecdysozoa</taxon>
        <taxon>Nematoda</taxon>
        <taxon>Chromadorea</taxon>
        <taxon>Rhabditida</taxon>
        <taxon>Tylenchina</taxon>
        <taxon>Tylenchomorpha</taxon>
        <taxon>Tylenchoidea</taxon>
        <taxon>Meloidogynidae</taxon>
        <taxon>Meloidogyninae</taxon>
        <taxon>Meloidogyne</taxon>
    </lineage>
</organism>
<accession>A0A8S9ZWL3</accession>
<feature type="non-terminal residue" evidence="3">
    <location>
        <position position="1"/>
    </location>
</feature>